<dbReference type="SUPFAM" id="SSF53328">
    <property type="entry name" value="Formyltransferase"/>
    <property type="match status" value="1"/>
</dbReference>
<dbReference type="CDD" id="cd08646">
    <property type="entry name" value="FMT_core_Met-tRNA-FMT_N"/>
    <property type="match status" value="1"/>
</dbReference>
<accession>A0A9D9H2S1</accession>
<dbReference type="Pfam" id="PF00551">
    <property type="entry name" value="Formyl_trans_N"/>
    <property type="match status" value="1"/>
</dbReference>
<dbReference type="PANTHER" id="PTHR11138">
    <property type="entry name" value="METHIONYL-TRNA FORMYLTRANSFERASE"/>
    <property type="match status" value="1"/>
</dbReference>
<dbReference type="InterPro" id="IPR036477">
    <property type="entry name" value="Formyl_transf_N_sf"/>
</dbReference>
<evidence type="ECO:0000256" key="1">
    <source>
        <dbReference type="ARBA" id="ARBA00010699"/>
    </source>
</evidence>
<dbReference type="Proteomes" id="UP000823611">
    <property type="component" value="Unassembled WGS sequence"/>
</dbReference>
<dbReference type="GO" id="GO:0005829">
    <property type="term" value="C:cytosol"/>
    <property type="evidence" value="ECO:0007669"/>
    <property type="project" value="TreeGrafter"/>
</dbReference>
<evidence type="ECO:0000259" key="6">
    <source>
        <dbReference type="Pfam" id="PF00551"/>
    </source>
</evidence>
<dbReference type="HAMAP" id="MF_00182">
    <property type="entry name" value="Formyl_trans"/>
    <property type="match status" value="1"/>
</dbReference>
<name>A0A9D9H2S1_9FIRM</name>
<evidence type="ECO:0000256" key="3">
    <source>
        <dbReference type="ARBA" id="ARBA00022679"/>
    </source>
</evidence>
<comment type="similarity">
    <text evidence="1 5">Belongs to the Fmt family.</text>
</comment>
<dbReference type="CDD" id="cd08704">
    <property type="entry name" value="Met_tRNA_FMT_C"/>
    <property type="match status" value="1"/>
</dbReference>
<dbReference type="InterPro" id="IPR002376">
    <property type="entry name" value="Formyl_transf_N"/>
</dbReference>
<evidence type="ECO:0000313" key="8">
    <source>
        <dbReference type="EMBL" id="MBO8434316.1"/>
    </source>
</evidence>
<reference evidence="8" key="2">
    <citation type="journal article" date="2021" name="PeerJ">
        <title>Extensive microbial diversity within the chicken gut microbiome revealed by metagenomics and culture.</title>
        <authorList>
            <person name="Gilroy R."/>
            <person name="Ravi A."/>
            <person name="Getino M."/>
            <person name="Pursley I."/>
            <person name="Horton D.L."/>
            <person name="Alikhan N.F."/>
            <person name="Baker D."/>
            <person name="Gharbi K."/>
            <person name="Hall N."/>
            <person name="Watson M."/>
            <person name="Adriaenssens E.M."/>
            <person name="Foster-Nyarko E."/>
            <person name="Jarju S."/>
            <person name="Secka A."/>
            <person name="Antonio M."/>
            <person name="Oren A."/>
            <person name="Chaudhuri R.R."/>
            <person name="La Ragione R."/>
            <person name="Hildebrand F."/>
            <person name="Pallen M.J."/>
        </authorList>
    </citation>
    <scope>NUCLEOTIDE SEQUENCE</scope>
    <source>
        <strain evidence="8">F6-4510</strain>
    </source>
</reference>
<dbReference type="InterPro" id="IPR005794">
    <property type="entry name" value="Fmt"/>
</dbReference>
<dbReference type="Pfam" id="PF02911">
    <property type="entry name" value="Formyl_trans_C"/>
    <property type="match status" value="1"/>
</dbReference>
<dbReference type="AlphaFoldDB" id="A0A9D9H2S1"/>
<comment type="function">
    <text evidence="5">Attaches a formyl group to the free amino group of methionyl-tRNA(fMet). The formyl group appears to play a dual role in the initiator identity of N-formylmethionyl-tRNA by promoting its recognition by IF2 and preventing the misappropriation of this tRNA by the elongation apparatus.</text>
</comment>
<sequence>MRVIFMGTPDFAVPCLDMLVKEGHDVCLVVTQPDRPKGRGKKMLFPPVKEKALEYGIEVFQPVKIREEDAVNKLREYNADIIVVVAFGQILPESILNMPKYGCVNVHGSLLPKYRGAGPIQWSVINGDTKTGVTTMYMEKGLDTGDMLLKAEFPIEPSDTYGTVHDKMCLVGAEVLKGTLEKIEDGTIVREKQDDSISTYAPMISKETGHIDWSKTSDEIINLIRGLNPIPNAWTTYNDEVLKIWKAEKFEFDNDIAKCGEIVATNKKGFVVKTGDGFVLITEIQARGGKRMNTDAYMRGHAVEIGVVLA</sequence>
<dbReference type="NCBIfam" id="TIGR00460">
    <property type="entry name" value="fmt"/>
    <property type="match status" value="1"/>
</dbReference>
<feature type="domain" description="Formyl transferase C-terminal" evidence="7">
    <location>
        <begin position="204"/>
        <end position="301"/>
    </location>
</feature>
<keyword evidence="3 5" id="KW-0808">Transferase</keyword>
<feature type="binding site" evidence="5">
    <location>
        <begin position="109"/>
        <end position="112"/>
    </location>
    <ligand>
        <name>(6S)-5,6,7,8-tetrahydrofolate</name>
        <dbReference type="ChEBI" id="CHEBI:57453"/>
    </ligand>
</feature>
<gene>
    <name evidence="5" type="primary">fmt</name>
    <name evidence="8" type="ORF">IAC55_03220</name>
</gene>
<dbReference type="InterPro" id="IPR044135">
    <property type="entry name" value="Met-tRNA-FMT_C"/>
</dbReference>
<evidence type="ECO:0000256" key="5">
    <source>
        <dbReference type="HAMAP-Rule" id="MF_00182"/>
    </source>
</evidence>
<comment type="caution">
    <text evidence="8">The sequence shown here is derived from an EMBL/GenBank/DDBJ whole genome shotgun (WGS) entry which is preliminary data.</text>
</comment>
<reference evidence="8" key="1">
    <citation type="submission" date="2020-10" db="EMBL/GenBank/DDBJ databases">
        <authorList>
            <person name="Gilroy R."/>
        </authorList>
    </citation>
    <scope>NUCLEOTIDE SEQUENCE</scope>
    <source>
        <strain evidence="8">F6-4510</strain>
    </source>
</reference>
<dbReference type="PROSITE" id="PS00373">
    <property type="entry name" value="GART"/>
    <property type="match status" value="1"/>
</dbReference>
<dbReference type="InterPro" id="IPR011034">
    <property type="entry name" value="Formyl_transferase-like_C_sf"/>
</dbReference>
<dbReference type="EMBL" id="JADIMX010000062">
    <property type="protein sequence ID" value="MBO8434316.1"/>
    <property type="molecule type" value="Genomic_DNA"/>
</dbReference>
<dbReference type="EC" id="2.1.2.9" evidence="2 5"/>
<protein>
    <recommendedName>
        <fullName evidence="2 5">Methionyl-tRNA formyltransferase</fullName>
        <ecNumber evidence="2 5">2.1.2.9</ecNumber>
    </recommendedName>
</protein>
<evidence type="ECO:0000256" key="2">
    <source>
        <dbReference type="ARBA" id="ARBA00012261"/>
    </source>
</evidence>
<dbReference type="GO" id="GO:0004479">
    <property type="term" value="F:methionyl-tRNA formyltransferase activity"/>
    <property type="evidence" value="ECO:0007669"/>
    <property type="project" value="UniProtKB-UniRule"/>
</dbReference>
<proteinExistence type="inferred from homology"/>
<dbReference type="FunFam" id="3.40.50.12230:FF:000001">
    <property type="entry name" value="Methionyl-tRNA formyltransferase"/>
    <property type="match status" value="1"/>
</dbReference>
<evidence type="ECO:0000259" key="7">
    <source>
        <dbReference type="Pfam" id="PF02911"/>
    </source>
</evidence>
<dbReference type="InterPro" id="IPR001555">
    <property type="entry name" value="GART_AS"/>
</dbReference>
<dbReference type="InterPro" id="IPR041711">
    <property type="entry name" value="Met-tRNA-FMT_N"/>
</dbReference>
<evidence type="ECO:0000313" key="9">
    <source>
        <dbReference type="Proteomes" id="UP000823611"/>
    </source>
</evidence>
<evidence type="ECO:0000256" key="4">
    <source>
        <dbReference type="ARBA" id="ARBA00022917"/>
    </source>
</evidence>
<dbReference type="InterPro" id="IPR005793">
    <property type="entry name" value="Formyl_trans_C"/>
</dbReference>
<dbReference type="PANTHER" id="PTHR11138:SF5">
    <property type="entry name" value="METHIONYL-TRNA FORMYLTRANSFERASE, MITOCHONDRIAL"/>
    <property type="match status" value="1"/>
</dbReference>
<dbReference type="Gene3D" id="3.40.50.12230">
    <property type="match status" value="1"/>
</dbReference>
<organism evidence="8 9">
    <name type="scientific">Candidatus Fimicola merdigallinarum</name>
    <dbReference type="NCBI Taxonomy" id="2840819"/>
    <lineage>
        <taxon>Bacteria</taxon>
        <taxon>Bacillati</taxon>
        <taxon>Bacillota</taxon>
        <taxon>Clostridia</taxon>
        <taxon>Lachnospirales</taxon>
        <taxon>Lachnospiraceae</taxon>
        <taxon>Lachnospiraceae incertae sedis</taxon>
        <taxon>Candidatus Fimicola</taxon>
    </lineage>
</organism>
<comment type="catalytic activity">
    <reaction evidence="5">
        <text>L-methionyl-tRNA(fMet) + (6R)-10-formyltetrahydrofolate = N-formyl-L-methionyl-tRNA(fMet) + (6S)-5,6,7,8-tetrahydrofolate + H(+)</text>
        <dbReference type="Rhea" id="RHEA:24380"/>
        <dbReference type="Rhea" id="RHEA-COMP:9952"/>
        <dbReference type="Rhea" id="RHEA-COMP:9953"/>
        <dbReference type="ChEBI" id="CHEBI:15378"/>
        <dbReference type="ChEBI" id="CHEBI:57453"/>
        <dbReference type="ChEBI" id="CHEBI:78530"/>
        <dbReference type="ChEBI" id="CHEBI:78844"/>
        <dbReference type="ChEBI" id="CHEBI:195366"/>
        <dbReference type="EC" id="2.1.2.9"/>
    </reaction>
</comment>
<keyword evidence="4 5" id="KW-0648">Protein biosynthesis</keyword>
<dbReference type="SUPFAM" id="SSF50486">
    <property type="entry name" value="FMT C-terminal domain-like"/>
    <property type="match status" value="1"/>
</dbReference>
<feature type="domain" description="Formyl transferase N-terminal" evidence="6">
    <location>
        <begin position="1"/>
        <end position="174"/>
    </location>
</feature>